<name>A0A842AGK6_9LIST</name>
<evidence type="ECO:0000313" key="2">
    <source>
        <dbReference type="Proteomes" id="UP000574104"/>
    </source>
</evidence>
<dbReference type="EMBL" id="JAARSH010000002">
    <property type="protein sequence ID" value="MBC1615390.1"/>
    <property type="molecule type" value="Genomic_DNA"/>
</dbReference>
<sequence>MAKIYEYTKRYIVKYDNSIEEADNVCYFGGKAFSIEPPDAYDFSPTLWEVQEAWENTTMCDKQGVPFYEGSIVRCRTLYGLGYGVVEWRGAAWRVNVEIAGKVRMPTTYELQKYMEIVGHVSKPTQLMLWIDQAVHGVMPEKKGAK</sequence>
<dbReference type="RefSeq" id="WP_185434283.1">
    <property type="nucleotide sequence ID" value="NZ_JAARSH010000002.1"/>
</dbReference>
<protein>
    <submittedName>
        <fullName evidence="1">Uncharacterized protein</fullName>
    </submittedName>
</protein>
<reference evidence="1 2" key="1">
    <citation type="submission" date="2020-03" db="EMBL/GenBank/DDBJ databases">
        <title>Soil Listeria distribution.</title>
        <authorList>
            <person name="Liao J."/>
            <person name="Wiedmann M."/>
        </authorList>
    </citation>
    <scope>NUCLEOTIDE SEQUENCE [LARGE SCALE GENOMIC DNA]</scope>
    <source>
        <strain evidence="1 2">FSL L7-1299</strain>
    </source>
</reference>
<dbReference type="Proteomes" id="UP000574104">
    <property type="component" value="Unassembled WGS sequence"/>
</dbReference>
<organism evidence="1 2">
    <name type="scientific">Listeria booriae</name>
    <dbReference type="NCBI Taxonomy" id="1552123"/>
    <lineage>
        <taxon>Bacteria</taxon>
        <taxon>Bacillati</taxon>
        <taxon>Bacillota</taxon>
        <taxon>Bacilli</taxon>
        <taxon>Bacillales</taxon>
        <taxon>Listeriaceae</taxon>
        <taxon>Listeria</taxon>
    </lineage>
</organism>
<evidence type="ECO:0000313" key="1">
    <source>
        <dbReference type="EMBL" id="MBC1615390.1"/>
    </source>
</evidence>
<dbReference type="AlphaFoldDB" id="A0A842AGK6"/>
<accession>A0A842AGK6</accession>
<comment type="caution">
    <text evidence="1">The sequence shown here is derived from an EMBL/GenBank/DDBJ whole genome shotgun (WGS) entry which is preliminary data.</text>
</comment>
<proteinExistence type="predicted"/>
<dbReference type="SUPFAM" id="SSF159006">
    <property type="entry name" value="YopX-like"/>
    <property type="match status" value="1"/>
</dbReference>
<gene>
    <name evidence="1" type="ORF">HB904_04275</name>
</gene>